<dbReference type="PANTHER" id="PTHR34293:SF1">
    <property type="entry name" value="HTH-TYPE TRANSCRIPTIONAL REGULATOR TRMBL2"/>
    <property type="match status" value="1"/>
</dbReference>
<feature type="domain" description="Transcription regulator TrmB N-terminal" evidence="1">
    <location>
        <begin position="7"/>
        <end position="73"/>
    </location>
</feature>
<reference evidence="3 5" key="1">
    <citation type="submission" date="2019-09" db="EMBL/GenBank/DDBJ databases">
        <title>Genome sequence of Clostridium sp. EA1.</title>
        <authorList>
            <person name="Poehlein A."/>
            <person name="Bengelsdorf F.R."/>
            <person name="Daniel R."/>
        </authorList>
    </citation>
    <scope>NUCLEOTIDE SEQUENCE [LARGE SCALE GENOMIC DNA]</scope>
    <source>
        <strain evidence="3 5">EA1</strain>
    </source>
</reference>
<protein>
    <submittedName>
        <fullName evidence="3">Sugar-specific transcriptional regulator TrmB</fullName>
    </submittedName>
    <submittedName>
        <fullName evidence="4">TrmB family transcriptional regulator</fullName>
    </submittedName>
</protein>
<dbReference type="Proteomes" id="UP000469440">
    <property type="component" value="Unassembled WGS sequence"/>
</dbReference>
<dbReference type="Proteomes" id="UP000515909">
    <property type="component" value="Chromosome"/>
</dbReference>
<dbReference type="InterPro" id="IPR036388">
    <property type="entry name" value="WH-like_DNA-bd_sf"/>
</dbReference>
<dbReference type="OrthoDB" id="1493540at2"/>
<feature type="domain" description="Transcription regulator TrmB C-terminal" evidence="2">
    <location>
        <begin position="107"/>
        <end position="211"/>
    </location>
</feature>
<gene>
    <name evidence="3" type="ORF">CAFE_35280</name>
    <name evidence="4" type="ORF">HCR03_16810</name>
</gene>
<dbReference type="Gene3D" id="1.10.10.10">
    <property type="entry name" value="Winged helix-like DNA-binding domain superfamily/Winged helix DNA-binding domain"/>
    <property type="match status" value="1"/>
</dbReference>
<dbReference type="KEGG" id="cfem:HCR03_16810"/>
<dbReference type="PANTHER" id="PTHR34293">
    <property type="entry name" value="HTH-TYPE TRANSCRIPTIONAL REGULATOR TRMBL2"/>
    <property type="match status" value="1"/>
</dbReference>
<dbReference type="Pfam" id="PF11495">
    <property type="entry name" value="Regulator_TrmB"/>
    <property type="match status" value="1"/>
</dbReference>
<keyword evidence="5" id="KW-1185">Reference proteome</keyword>
<evidence type="ECO:0000313" key="6">
    <source>
        <dbReference type="Proteomes" id="UP000515909"/>
    </source>
</evidence>
<accession>A0A6N8I5I6</accession>
<dbReference type="EMBL" id="CP060286">
    <property type="protein sequence ID" value="QNK40310.1"/>
    <property type="molecule type" value="Genomic_DNA"/>
</dbReference>
<dbReference type="CDD" id="cd09124">
    <property type="entry name" value="PLDc_like_TrmB_middle"/>
    <property type="match status" value="1"/>
</dbReference>
<proteinExistence type="predicted"/>
<dbReference type="InterPro" id="IPR036390">
    <property type="entry name" value="WH_DNA-bd_sf"/>
</dbReference>
<dbReference type="RefSeq" id="WP_156991366.1">
    <property type="nucleotide sequence ID" value="NZ_CP060286.1"/>
</dbReference>
<dbReference type="InterPro" id="IPR051797">
    <property type="entry name" value="TrmB-like"/>
</dbReference>
<evidence type="ECO:0000313" key="4">
    <source>
        <dbReference type="EMBL" id="QNK40310.1"/>
    </source>
</evidence>
<evidence type="ECO:0000313" key="5">
    <source>
        <dbReference type="Proteomes" id="UP000469440"/>
    </source>
</evidence>
<sequence length="234" mass="25973">MDSVLLLTHFGLTQQEAKLYWALFSQGDLTGYEAAKVTGISRSNAYSALSGLVEKGAARLMEGAAARYTPVPVAEFCGNCIYSLQKDAKELSLLQPKRRTDSEGYITIAGKKHILLKMRNLLRGAEERVYASMSAELIVRILPELRGMTERGLKVVVITDHPLDLPGATVYCTEKKQKQIRLIADSSSVLTGDLDDGENSTCLYSKKDNLVSLFKEDLKNEIRLIELTKEREQA</sequence>
<dbReference type="AlphaFoldDB" id="A0A6N8I5I6"/>
<dbReference type="InterPro" id="IPR002831">
    <property type="entry name" value="Tscrpt_reg_TrmB_N"/>
</dbReference>
<evidence type="ECO:0000259" key="2">
    <source>
        <dbReference type="Pfam" id="PF11495"/>
    </source>
</evidence>
<dbReference type="InterPro" id="IPR021586">
    <property type="entry name" value="Tscrpt_reg_TrmB_C"/>
</dbReference>
<dbReference type="SUPFAM" id="SSF46785">
    <property type="entry name" value="Winged helix' DNA-binding domain"/>
    <property type="match status" value="1"/>
</dbReference>
<organism evidence="3 5">
    <name type="scientific">Caproicibacter fermentans</name>
    <dbReference type="NCBI Taxonomy" id="2576756"/>
    <lineage>
        <taxon>Bacteria</taxon>
        <taxon>Bacillati</taxon>
        <taxon>Bacillota</taxon>
        <taxon>Clostridia</taxon>
        <taxon>Eubacteriales</taxon>
        <taxon>Acutalibacteraceae</taxon>
        <taxon>Caproicibacter</taxon>
    </lineage>
</organism>
<dbReference type="EMBL" id="VWXL01000103">
    <property type="protein sequence ID" value="MVB12783.1"/>
    <property type="molecule type" value="Genomic_DNA"/>
</dbReference>
<dbReference type="Pfam" id="PF01978">
    <property type="entry name" value="TrmB"/>
    <property type="match status" value="1"/>
</dbReference>
<reference evidence="4 6" key="2">
    <citation type="submission" date="2020-08" db="EMBL/GenBank/DDBJ databases">
        <title>The isolate Caproiciproducens sp. 7D4C2 produces n-caproate at mildly acidic conditions from hexoses: genome and rBOX comparison with related strains and chain-elongating bacteria.</title>
        <authorList>
            <person name="Esquivel-Elizondo S."/>
            <person name="Bagci C."/>
            <person name="Temovska M."/>
            <person name="Jeon B.S."/>
            <person name="Bessarab I."/>
            <person name="Williams R.B.H."/>
            <person name="Huson D.H."/>
            <person name="Angenent L.T."/>
        </authorList>
    </citation>
    <scope>NUCLEOTIDE SEQUENCE [LARGE SCALE GENOMIC DNA]</scope>
    <source>
        <strain evidence="4 6">7D4C2</strain>
    </source>
</reference>
<evidence type="ECO:0000259" key="1">
    <source>
        <dbReference type="Pfam" id="PF01978"/>
    </source>
</evidence>
<accession>A0A7G8T9L9</accession>
<evidence type="ECO:0000313" key="3">
    <source>
        <dbReference type="EMBL" id="MVB12783.1"/>
    </source>
</evidence>
<name>A0A6N8I5I6_9FIRM</name>